<dbReference type="Proteomes" id="UP000626982">
    <property type="component" value="Unassembled WGS sequence"/>
</dbReference>
<dbReference type="Gene3D" id="3.40.30.10">
    <property type="entry name" value="Glutaredoxin"/>
    <property type="match status" value="1"/>
</dbReference>
<keyword evidence="6" id="KW-1133">Transmembrane helix</keyword>
<name>A0ABQ2KMN2_9MICO</name>
<evidence type="ECO:0000256" key="4">
    <source>
        <dbReference type="ARBA" id="ARBA00023157"/>
    </source>
</evidence>
<feature type="domain" description="Thioredoxin" evidence="7">
    <location>
        <begin position="37"/>
        <end position="222"/>
    </location>
</feature>
<comment type="similarity">
    <text evidence="1">Belongs to the thioredoxin family. DsbA subfamily.</text>
</comment>
<dbReference type="InterPro" id="IPR012336">
    <property type="entry name" value="Thioredoxin-like_fold"/>
</dbReference>
<evidence type="ECO:0000256" key="6">
    <source>
        <dbReference type="SAM" id="Phobius"/>
    </source>
</evidence>
<proteinExistence type="inferred from homology"/>
<keyword evidence="4" id="KW-1015">Disulfide bond</keyword>
<keyword evidence="6" id="KW-0812">Transmembrane</keyword>
<dbReference type="SUPFAM" id="SSF52833">
    <property type="entry name" value="Thioredoxin-like"/>
    <property type="match status" value="1"/>
</dbReference>
<dbReference type="CDD" id="cd02972">
    <property type="entry name" value="DsbA_family"/>
    <property type="match status" value="1"/>
</dbReference>
<dbReference type="RefSeq" id="WP_188717661.1">
    <property type="nucleotide sequence ID" value="NZ_BAABBD010000002.1"/>
</dbReference>
<dbReference type="Pfam" id="PF13462">
    <property type="entry name" value="Thioredoxin_4"/>
    <property type="match status" value="1"/>
</dbReference>
<dbReference type="EMBL" id="BMLM01000001">
    <property type="protein sequence ID" value="GGN84451.1"/>
    <property type="molecule type" value="Genomic_DNA"/>
</dbReference>
<feature type="transmembrane region" description="Helical" evidence="6">
    <location>
        <begin position="6"/>
        <end position="27"/>
    </location>
</feature>
<dbReference type="PANTHER" id="PTHR13887:SF14">
    <property type="entry name" value="DISULFIDE BOND FORMATION PROTEIN D"/>
    <property type="match status" value="1"/>
</dbReference>
<sequence length="223" mass="23329">MPRSALASVFAVVGAMVLIIGVALLVVRPWESAAPALPAASAEPSGPPPALVDESTHLLNDAGPDAPVLVEFLDFECPACGAFHPIVDDLEERYGDQLTIAVRYFPLPSHPNAVPAALAAEAAAQQDAFAPMHDLLFERQQDWSGAPDADATFRGYAEELGLDLAAYDAAVADDATLERIALDANAGVALGVQSTPTFFLDGEQVQLERLEDLEAAVQASLAG</sequence>
<keyword evidence="9" id="KW-1185">Reference proteome</keyword>
<dbReference type="PANTHER" id="PTHR13887">
    <property type="entry name" value="GLUTATHIONE S-TRANSFERASE KAPPA"/>
    <property type="match status" value="1"/>
</dbReference>
<keyword evidence="2" id="KW-0732">Signal</keyword>
<evidence type="ECO:0000256" key="3">
    <source>
        <dbReference type="ARBA" id="ARBA00023002"/>
    </source>
</evidence>
<dbReference type="InterPro" id="IPR013766">
    <property type="entry name" value="Thioredoxin_domain"/>
</dbReference>
<organism evidence="8 9">
    <name type="scientific">Agrococcus terreus</name>
    <dbReference type="NCBI Taxonomy" id="574649"/>
    <lineage>
        <taxon>Bacteria</taxon>
        <taxon>Bacillati</taxon>
        <taxon>Actinomycetota</taxon>
        <taxon>Actinomycetes</taxon>
        <taxon>Micrococcales</taxon>
        <taxon>Microbacteriaceae</taxon>
        <taxon>Agrococcus</taxon>
    </lineage>
</organism>
<comment type="caution">
    <text evidence="8">The sequence shown here is derived from an EMBL/GenBank/DDBJ whole genome shotgun (WGS) entry which is preliminary data.</text>
</comment>
<accession>A0ABQ2KMN2</accession>
<evidence type="ECO:0000313" key="8">
    <source>
        <dbReference type="EMBL" id="GGN84451.1"/>
    </source>
</evidence>
<evidence type="ECO:0000259" key="7">
    <source>
        <dbReference type="PROSITE" id="PS51352"/>
    </source>
</evidence>
<protein>
    <submittedName>
        <fullName evidence="8">DSBA oxidoreductase</fullName>
    </submittedName>
</protein>
<evidence type="ECO:0000256" key="5">
    <source>
        <dbReference type="ARBA" id="ARBA00023284"/>
    </source>
</evidence>
<gene>
    <name evidence="8" type="ORF">GCM10010968_16180</name>
</gene>
<dbReference type="InterPro" id="IPR036249">
    <property type="entry name" value="Thioredoxin-like_sf"/>
</dbReference>
<evidence type="ECO:0000313" key="9">
    <source>
        <dbReference type="Proteomes" id="UP000626982"/>
    </source>
</evidence>
<keyword evidence="6" id="KW-0472">Membrane</keyword>
<evidence type="ECO:0000256" key="1">
    <source>
        <dbReference type="ARBA" id="ARBA00005791"/>
    </source>
</evidence>
<reference evidence="9" key="1">
    <citation type="journal article" date="2019" name="Int. J. Syst. Evol. Microbiol.">
        <title>The Global Catalogue of Microorganisms (GCM) 10K type strain sequencing project: providing services to taxonomists for standard genome sequencing and annotation.</title>
        <authorList>
            <consortium name="The Broad Institute Genomics Platform"/>
            <consortium name="The Broad Institute Genome Sequencing Center for Infectious Disease"/>
            <person name="Wu L."/>
            <person name="Ma J."/>
        </authorList>
    </citation>
    <scope>NUCLEOTIDE SEQUENCE [LARGE SCALE GENOMIC DNA]</scope>
    <source>
        <strain evidence="9">CGMCC 1.6960</strain>
    </source>
</reference>
<evidence type="ECO:0000256" key="2">
    <source>
        <dbReference type="ARBA" id="ARBA00022729"/>
    </source>
</evidence>
<keyword evidence="5" id="KW-0676">Redox-active center</keyword>
<dbReference type="PROSITE" id="PS51352">
    <property type="entry name" value="THIOREDOXIN_2"/>
    <property type="match status" value="1"/>
</dbReference>
<keyword evidence="3" id="KW-0560">Oxidoreductase</keyword>